<dbReference type="Gene3D" id="3.40.50.12580">
    <property type="match status" value="1"/>
</dbReference>
<gene>
    <name evidence="7" type="ORF">OE104_14490</name>
</gene>
<reference evidence="7" key="1">
    <citation type="submission" date="2022-09" db="EMBL/GenBank/DDBJ databases">
        <title>Complete Genomes of Fervidibacillus albus and Fervidibacillus halotolerans isolated from tidal flat sediments.</title>
        <authorList>
            <person name="Kwon K.K."/>
            <person name="Yang S.-H."/>
            <person name="Park M.J."/>
            <person name="Oh H.-M."/>
        </authorList>
    </citation>
    <scope>NUCLEOTIDE SEQUENCE</scope>
    <source>
        <strain evidence="7">MEBiC13591</strain>
    </source>
</reference>
<sequence length="607" mass="71856">MIDENKDIEKDNNENNSIQYAALQGRGEIRNYVNAPQGKDRVYYNSVKKITALEWYGSILKISGFCFLEGINIFKEDIVKKQLAFVNDDNETIFSISLRDVLIDQIDPTIGGAEKEKYKWAGFEGFINFSNITDDNKPLPADKYLVYIDFEIEHKLEIIKFRLPLGNIESYLRQGFYSTAMEYFSAKRELKYNLMATYNIANKTLQIESIKLKDYNPKIFQERKRFNYLYRFMNKIGYRILYNIFKILPLQKNKILFASDSRDDLSGNFAFVYNEMEKRHLNFNYHFMLKSGTTQERSFSEFIKLSYHLATAKFIVLDDFYPLVYPLKIRKNAELVQLWHAVGAFKTFGFSRLGRPGGPSPKSKNHRNYTKVTVSSKNVAKHYAEGFGIDIEKVYPTGIPRTDVFFDKGYQKNIRQQLYQEFPFLKEKKVILFAPTFRGNGKQSAHYPINMLNFKKLYEHLKDEYVFLLKIHPFVRNDYSIPYQYRDFFYDFSHYREVNDLLFVTDLLITDYSSVCFEYALLNKPMIFFGFDVEDYIRSRDFYYDFQTFIPGTLVRTTDEMIETIKSKNFNMEKIKPFVNYFFDDLDGNSSKRVVEQIFLDQSHNIK</sequence>
<evidence type="ECO:0000313" key="7">
    <source>
        <dbReference type="EMBL" id="WAA09705.1"/>
    </source>
</evidence>
<dbReference type="Gene3D" id="3.40.50.11820">
    <property type="match status" value="1"/>
</dbReference>
<dbReference type="GO" id="GO:0005886">
    <property type="term" value="C:plasma membrane"/>
    <property type="evidence" value="ECO:0007669"/>
    <property type="project" value="UniProtKB-SubCell"/>
</dbReference>
<dbReference type="InterPro" id="IPR043148">
    <property type="entry name" value="TagF_C"/>
</dbReference>
<dbReference type="EMBL" id="CP106878">
    <property type="protein sequence ID" value="WAA09705.1"/>
    <property type="molecule type" value="Genomic_DNA"/>
</dbReference>
<evidence type="ECO:0000256" key="5">
    <source>
        <dbReference type="ARBA" id="ARBA00022944"/>
    </source>
</evidence>
<keyword evidence="6" id="KW-0472">Membrane</keyword>
<comment type="similarity">
    <text evidence="2">Belongs to the CDP-glycerol glycerophosphotransferase family.</text>
</comment>
<name>A0A9E8RUL3_9BACI</name>
<proteinExistence type="inferred from homology"/>
<dbReference type="Pfam" id="PF04464">
    <property type="entry name" value="Glyphos_transf"/>
    <property type="match status" value="1"/>
</dbReference>
<dbReference type="Proteomes" id="UP001164718">
    <property type="component" value="Chromosome"/>
</dbReference>
<dbReference type="PANTHER" id="PTHR37316">
    <property type="entry name" value="TEICHOIC ACID GLYCEROL-PHOSPHATE PRIMASE"/>
    <property type="match status" value="1"/>
</dbReference>
<evidence type="ECO:0000256" key="1">
    <source>
        <dbReference type="ARBA" id="ARBA00004202"/>
    </source>
</evidence>
<evidence type="ECO:0000256" key="3">
    <source>
        <dbReference type="ARBA" id="ARBA00022475"/>
    </source>
</evidence>
<evidence type="ECO:0000256" key="4">
    <source>
        <dbReference type="ARBA" id="ARBA00022679"/>
    </source>
</evidence>
<dbReference type="GO" id="GO:0047355">
    <property type="term" value="F:CDP-glycerol glycerophosphotransferase activity"/>
    <property type="evidence" value="ECO:0007669"/>
    <property type="project" value="InterPro"/>
</dbReference>
<accession>A0A9E8RUL3</accession>
<keyword evidence="4" id="KW-0808">Transferase</keyword>
<evidence type="ECO:0000313" key="8">
    <source>
        <dbReference type="Proteomes" id="UP001164718"/>
    </source>
</evidence>
<comment type="subcellular location">
    <subcellularLocation>
        <location evidence="1">Cell membrane</location>
        <topology evidence="1">Peripheral membrane protein</topology>
    </subcellularLocation>
</comment>
<organism evidence="7 8">
    <name type="scientific">Fervidibacillus albus</name>
    <dbReference type="NCBI Taxonomy" id="2980026"/>
    <lineage>
        <taxon>Bacteria</taxon>
        <taxon>Bacillati</taxon>
        <taxon>Bacillota</taxon>
        <taxon>Bacilli</taxon>
        <taxon>Bacillales</taxon>
        <taxon>Bacillaceae</taxon>
        <taxon>Fervidibacillus</taxon>
    </lineage>
</organism>
<keyword evidence="3" id="KW-1003">Cell membrane</keyword>
<dbReference type="InterPro" id="IPR043149">
    <property type="entry name" value="TagF_N"/>
</dbReference>
<dbReference type="InterPro" id="IPR051612">
    <property type="entry name" value="Teichoic_Acid_Biosynth"/>
</dbReference>
<dbReference type="KEGG" id="faf:OE104_14490"/>
<evidence type="ECO:0000256" key="2">
    <source>
        <dbReference type="ARBA" id="ARBA00010488"/>
    </source>
</evidence>
<evidence type="ECO:0000256" key="6">
    <source>
        <dbReference type="ARBA" id="ARBA00023136"/>
    </source>
</evidence>
<dbReference type="InterPro" id="IPR007554">
    <property type="entry name" value="Glycerophosphate_synth"/>
</dbReference>
<dbReference type="GO" id="GO:0019350">
    <property type="term" value="P:teichoic acid biosynthetic process"/>
    <property type="evidence" value="ECO:0007669"/>
    <property type="project" value="UniProtKB-KW"/>
</dbReference>
<dbReference type="SUPFAM" id="SSF53756">
    <property type="entry name" value="UDP-Glycosyltransferase/glycogen phosphorylase"/>
    <property type="match status" value="1"/>
</dbReference>
<keyword evidence="8" id="KW-1185">Reference proteome</keyword>
<protein>
    <submittedName>
        <fullName evidence="7">CDP-glycerol glycerophosphotransferase family protein</fullName>
    </submittedName>
</protein>
<keyword evidence="5" id="KW-0777">Teichoic acid biosynthesis</keyword>
<dbReference type="AlphaFoldDB" id="A0A9E8RUL3"/>
<dbReference type="PANTHER" id="PTHR37316:SF2">
    <property type="entry name" value="TEICHOIC ACID RIBITOL-PHOSPHATE POLYMERASE TARK"/>
    <property type="match status" value="1"/>
</dbReference>
<dbReference type="RefSeq" id="WP_275417488.1">
    <property type="nucleotide sequence ID" value="NZ_CP106878.1"/>
</dbReference>